<gene>
    <name evidence="3" type="ORF">EDS130_LOCUS10817</name>
    <name evidence="2" type="ORF">XAT740_LOCUS6607</name>
</gene>
<keyword evidence="4" id="KW-1185">Reference proteome</keyword>
<dbReference type="Proteomes" id="UP000663852">
    <property type="component" value="Unassembled WGS sequence"/>
</dbReference>
<accession>A0A813XHN1</accession>
<feature type="compositionally biased region" description="Basic and acidic residues" evidence="1">
    <location>
        <begin position="134"/>
        <end position="147"/>
    </location>
</feature>
<evidence type="ECO:0000313" key="4">
    <source>
        <dbReference type="Proteomes" id="UP000663828"/>
    </source>
</evidence>
<proteinExistence type="predicted"/>
<dbReference type="AlphaFoldDB" id="A0A813XHN1"/>
<evidence type="ECO:0000313" key="3">
    <source>
        <dbReference type="EMBL" id="CAF0921938.1"/>
    </source>
</evidence>
<comment type="caution">
    <text evidence="2">The sequence shown here is derived from an EMBL/GenBank/DDBJ whole genome shotgun (WGS) entry which is preliminary data.</text>
</comment>
<evidence type="ECO:0000313" key="2">
    <source>
        <dbReference type="EMBL" id="CAF0873300.1"/>
    </source>
</evidence>
<dbReference type="Proteomes" id="UP000663828">
    <property type="component" value="Unassembled WGS sequence"/>
</dbReference>
<sequence>MPNQKRSVEDIRRKNLEDNQLFLKQLLLTNTRDDFINSARSIMQNTHHTKKPVEYEKVEHITRYSLKVKSGEILPHVPQWKLERERKSMEREQKKQEKEMRRLQRLKQKPPSRWVSYCKNNSNPYERIFKPRHSKIDERIQNESHNK</sequence>
<feature type="region of interest" description="Disordered" evidence="1">
    <location>
        <begin position="84"/>
        <end position="147"/>
    </location>
</feature>
<protein>
    <submittedName>
        <fullName evidence="2">Uncharacterized protein</fullName>
    </submittedName>
</protein>
<name>A0A813XHN1_ADIRI</name>
<dbReference type="EMBL" id="CAJNOJ010000038">
    <property type="protein sequence ID" value="CAF0921938.1"/>
    <property type="molecule type" value="Genomic_DNA"/>
</dbReference>
<reference evidence="2" key="1">
    <citation type="submission" date="2021-02" db="EMBL/GenBank/DDBJ databases">
        <authorList>
            <person name="Nowell W R."/>
        </authorList>
    </citation>
    <scope>NUCLEOTIDE SEQUENCE</scope>
</reference>
<organism evidence="2 4">
    <name type="scientific">Adineta ricciae</name>
    <name type="common">Rotifer</name>
    <dbReference type="NCBI Taxonomy" id="249248"/>
    <lineage>
        <taxon>Eukaryota</taxon>
        <taxon>Metazoa</taxon>
        <taxon>Spiralia</taxon>
        <taxon>Gnathifera</taxon>
        <taxon>Rotifera</taxon>
        <taxon>Eurotatoria</taxon>
        <taxon>Bdelloidea</taxon>
        <taxon>Adinetida</taxon>
        <taxon>Adinetidae</taxon>
        <taxon>Adineta</taxon>
    </lineage>
</organism>
<evidence type="ECO:0000256" key="1">
    <source>
        <dbReference type="SAM" id="MobiDB-lite"/>
    </source>
</evidence>
<dbReference type="EMBL" id="CAJNOR010000301">
    <property type="protein sequence ID" value="CAF0873300.1"/>
    <property type="molecule type" value="Genomic_DNA"/>
</dbReference>
<feature type="compositionally biased region" description="Basic and acidic residues" evidence="1">
    <location>
        <begin position="84"/>
        <end position="102"/>
    </location>
</feature>
<dbReference type="OrthoDB" id="10031996at2759"/>